<keyword evidence="3" id="KW-1185">Reference proteome</keyword>
<evidence type="ECO:0000259" key="1">
    <source>
        <dbReference type="Pfam" id="PF03372"/>
    </source>
</evidence>
<sequence>VAIRFISATCLQSMKGKGKKGALGKGAKLLSWGNNDCDWVSLPAVGNSGGILSLWRKSLGPVVFSFTGDGFIGVCLDLVDKHVRCCVINVYAKCNIVDKRRLWSDLLMTKRGFGDIVWCIVGDFNSVVDSSERRGVVVGAVHSQSREMREFGQFLEELEVVDLPLIGRSFTWFHPNGITMSRLDRILVSTDWIPLWGNPNVWVASRDVSDHCPLFLRYDSTDWGPKPFRFNNFWLKNNNFRALVINTWEAQNFSGWMGYILKDRLKGLKIVIKNWNGEVYGKPVERKRSLVEKIKVLDLKSEQVGISDEEVEVRRRLFDELWVVLKSIDASSFQRSRARWLKEGDANTKYFHAHVKARGRRNNISALLTEDGWVEGPTNVRQAVVSFFQQHFATTAWERPTLEGVDFPLLSEESNSRNNFV</sequence>
<proteinExistence type="predicted"/>
<gene>
    <name evidence="2" type="ORF">TSUD_417260</name>
</gene>
<dbReference type="EMBL" id="DF976293">
    <property type="protein sequence ID" value="GAU51943.1"/>
    <property type="molecule type" value="Genomic_DNA"/>
</dbReference>
<feature type="non-terminal residue" evidence="2">
    <location>
        <position position="1"/>
    </location>
</feature>
<reference evidence="3" key="1">
    <citation type="journal article" date="2017" name="Front. Plant Sci.">
        <title>Climate Clever Clovers: New Paradigm to Reduce the Environmental Footprint of Ruminants by Breeding Low Methanogenic Forages Utilizing Haplotype Variation.</title>
        <authorList>
            <person name="Kaur P."/>
            <person name="Appels R."/>
            <person name="Bayer P.E."/>
            <person name="Keeble-Gagnere G."/>
            <person name="Wang J."/>
            <person name="Hirakawa H."/>
            <person name="Shirasawa K."/>
            <person name="Vercoe P."/>
            <person name="Stefanova K."/>
            <person name="Durmic Z."/>
            <person name="Nichols P."/>
            <person name="Revell C."/>
            <person name="Isobe S.N."/>
            <person name="Edwards D."/>
            <person name="Erskine W."/>
        </authorList>
    </citation>
    <scope>NUCLEOTIDE SEQUENCE [LARGE SCALE GENOMIC DNA]</scope>
    <source>
        <strain evidence="3">cv. Daliak</strain>
    </source>
</reference>
<dbReference type="GO" id="GO:0003824">
    <property type="term" value="F:catalytic activity"/>
    <property type="evidence" value="ECO:0007669"/>
    <property type="project" value="InterPro"/>
</dbReference>
<accession>A0A2Z6PAA1</accession>
<dbReference type="PANTHER" id="PTHR33710">
    <property type="entry name" value="BNAC02G09200D PROTEIN"/>
    <property type="match status" value="1"/>
</dbReference>
<dbReference type="InterPro" id="IPR036691">
    <property type="entry name" value="Endo/exonu/phosph_ase_sf"/>
</dbReference>
<evidence type="ECO:0000313" key="3">
    <source>
        <dbReference type="Proteomes" id="UP000242715"/>
    </source>
</evidence>
<dbReference type="InterPro" id="IPR005135">
    <property type="entry name" value="Endo/exonuclease/phosphatase"/>
</dbReference>
<dbReference type="OrthoDB" id="1750912at2759"/>
<dbReference type="SUPFAM" id="SSF56219">
    <property type="entry name" value="DNase I-like"/>
    <property type="match status" value="1"/>
</dbReference>
<name>A0A2Z6PAA1_TRISU</name>
<organism evidence="2 3">
    <name type="scientific">Trifolium subterraneum</name>
    <name type="common">Subterranean clover</name>
    <dbReference type="NCBI Taxonomy" id="3900"/>
    <lineage>
        <taxon>Eukaryota</taxon>
        <taxon>Viridiplantae</taxon>
        <taxon>Streptophyta</taxon>
        <taxon>Embryophyta</taxon>
        <taxon>Tracheophyta</taxon>
        <taxon>Spermatophyta</taxon>
        <taxon>Magnoliopsida</taxon>
        <taxon>eudicotyledons</taxon>
        <taxon>Gunneridae</taxon>
        <taxon>Pentapetalae</taxon>
        <taxon>rosids</taxon>
        <taxon>fabids</taxon>
        <taxon>Fabales</taxon>
        <taxon>Fabaceae</taxon>
        <taxon>Papilionoideae</taxon>
        <taxon>50 kb inversion clade</taxon>
        <taxon>NPAAA clade</taxon>
        <taxon>Hologalegina</taxon>
        <taxon>IRL clade</taxon>
        <taxon>Trifolieae</taxon>
        <taxon>Trifolium</taxon>
    </lineage>
</organism>
<dbReference type="Gene3D" id="3.60.10.10">
    <property type="entry name" value="Endonuclease/exonuclease/phosphatase"/>
    <property type="match status" value="1"/>
</dbReference>
<dbReference type="AlphaFoldDB" id="A0A2Z6PAA1"/>
<dbReference type="Pfam" id="PF03372">
    <property type="entry name" value="Exo_endo_phos"/>
    <property type="match status" value="1"/>
</dbReference>
<dbReference type="Proteomes" id="UP000242715">
    <property type="component" value="Unassembled WGS sequence"/>
</dbReference>
<protein>
    <recommendedName>
        <fullName evidence="1">Endonuclease/exonuclease/phosphatase domain-containing protein</fullName>
    </recommendedName>
</protein>
<dbReference type="PANTHER" id="PTHR33710:SF64">
    <property type="entry name" value="ENDONUCLEASE_EXONUCLEASE_PHOSPHATASE DOMAIN-CONTAINING PROTEIN"/>
    <property type="match status" value="1"/>
</dbReference>
<evidence type="ECO:0000313" key="2">
    <source>
        <dbReference type="EMBL" id="GAU51943.1"/>
    </source>
</evidence>
<feature type="domain" description="Endonuclease/exonuclease/phosphatase" evidence="1">
    <location>
        <begin position="38"/>
        <end position="211"/>
    </location>
</feature>